<accession>A0A9Q1J422</accession>
<name>A0A9Q1J422_SYNKA</name>
<evidence type="ECO:0000313" key="3">
    <source>
        <dbReference type="Proteomes" id="UP001152622"/>
    </source>
</evidence>
<evidence type="ECO:0000313" key="2">
    <source>
        <dbReference type="EMBL" id="KAJ8366109.1"/>
    </source>
</evidence>
<reference evidence="2" key="1">
    <citation type="journal article" date="2023" name="Science">
        <title>Genome structures resolve the early diversification of teleost fishes.</title>
        <authorList>
            <person name="Parey E."/>
            <person name="Louis A."/>
            <person name="Montfort J."/>
            <person name="Bouchez O."/>
            <person name="Roques C."/>
            <person name="Iampietro C."/>
            <person name="Lluch J."/>
            <person name="Castinel A."/>
            <person name="Donnadieu C."/>
            <person name="Desvignes T."/>
            <person name="Floi Bucao C."/>
            <person name="Jouanno E."/>
            <person name="Wen M."/>
            <person name="Mejri S."/>
            <person name="Dirks R."/>
            <person name="Jansen H."/>
            <person name="Henkel C."/>
            <person name="Chen W.J."/>
            <person name="Zahm M."/>
            <person name="Cabau C."/>
            <person name="Klopp C."/>
            <person name="Thompson A.W."/>
            <person name="Robinson-Rechavi M."/>
            <person name="Braasch I."/>
            <person name="Lecointre G."/>
            <person name="Bobe J."/>
            <person name="Postlethwait J.H."/>
            <person name="Berthelot C."/>
            <person name="Roest Crollius H."/>
            <person name="Guiguen Y."/>
        </authorList>
    </citation>
    <scope>NUCLEOTIDE SEQUENCE</scope>
    <source>
        <strain evidence="2">WJC10195</strain>
    </source>
</reference>
<gene>
    <name evidence="2" type="ORF">SKAU_G00149400</name>
</gene>
<dbReference type="EMBL" id="JAINUF010000004">
    <property type="protein sequence ID" value="KAJ8366109.1"/>
    <property type="molecule type" value="Genomic_DNA"/>
</dbReference>
<comment type="caution">
    <text evidence="2">The sequence shown here is derived from an EMBL/GenBank/DDBJ whole genome shotgun (WGS) entry which is preliminary data.</text>
</comment>
<feature type="region of interest" description="Disordered" evidence="1">
    <location>
        <begin position="175"/>
        <end position="195"/>
    </location>
</feature>
<dbReference type="Proteomes" id="UP001152622">
    <property type="component" value="Chromosome 4"/>
</dbReference>
<sequence length="195" mass="21094">MQVDVTQLITHQGLALAGFSAGSPQARRSFPPAGKEHIVEVAAHAGGAMPSGDVPSLRVGMVYTRMWACLAREAKCQAECSDAGEYHPKPRCRSLLCALHSDSVAVNVLFRWRRMELELAGRSCGVMRAVIPPSFGIPGVPHCSAAEPRAALPVRAVCHFLKDLPRVLLRFKSPWPTRRPESSASPMTDGKMGAR</sequence>
<evidence type="ECO:0000256" key="1">
    <source>
        <dbReference type="SAM" id="MobiDB-lite"/>
    </source>
</evidence>
<proteinExistence type="predicted"/>
<protein>
    <submittedName>
        <fullName evidence="2">Uncharacterized protein</fullName>
    </submittedName>
</protein>
<keyword evidence="3" id="KW-1185">Reference proteome</keyword>
<organism evidence="2 3">
    <name type="scientific">Synaphobranchus kaupii</name>
    <name type="common">Kaup's arrowtooth eel</name>
    <dbReference type="NCBI Taxonomy" id="118154"/>
    <lineage>
        <taxon>Eukaryota</taxon>
        <taxon>Metazoa</taxon>
        <taxon>Chordata</taxon>
        <taxon>Craniata</taxon>
        <taxon>Vertebrata</taxon>
        <taxon>Euteleostomi</taxon>
        <taxon>Actinopterygii</taxon>
        <taxon>Neopterygii</taxon>
        <taxon>Teleostei</taxon>
        <taxon>Anguilliformes</taxon>
        <taxon>Synaphobranchidae</taxon>
        <taxon>Synaphobranchus</taxon>
    </lineage>
</organism>
<dbReference type="AlphaFoldDB" id="A0A9Q1J422"/>